<dbReference type="GeneID" id="66343604"/>
<protein>
    <submittedName>
        <fullName evidence="1">Head-tail adaptor protein</fullName>
    </submittedName>
</protein>
<dbReference type="Gene3D" id="2.40.10.270">
    <property type="entry name" value="Bacteriophage SPP1 head-tail adaptor protein"/>
    <property type="match status" value="1"/>
</dbReference>
<dbReference type="Pfam" id="PF05521">
    <property type="entry name" value="Phage_HCP"/>
    <property type="match status" value="1"/>
</dbReference>
<dbReference type="Proteomes" id="UP000679373">
    <property type="component" value="Chromosome"/>
</dbReference>
<keyword evidence="2" id="KW-1185">Reference proteome</keyword>
<accession>A0AB74VHC5</accession>
<evidence type="ECO:0000313" key="2">
    <source>
        <dbReference type="Proteomes" id="UP000679373"/>
    </source>
</evidence>
<evidence type="ECO:0000313" key="1">
    <source>
        <dbReference type="EMBL" id="QUN35952.1"/>
    </source>
</evidence>
<dbReference type="AlphaFoldDB" id="A0AB74VHC5"/>
<sequence>MDKLADRLNNRIDVYGKVKFENEFHEEDYHFDKIKSVWSEIIPTGGSLATGQGDTIYAKITHKITVRDKSIRNLSNDMYFMYKGLRYDINFFQPNYKYKDAIEIMCTLVIQNPKDLGVQEDG</sequence>
<dbReference type="InterPro" id="IPR008767">
    <property type="entry name" value="Phage_SPP1_head-tail_adaptor"/>
</dbReference>
<reference evidence="1" key="1">
    <citation type="submission" date="2021-04" db="EMBL/GenBank/DDBJ databases">
        <title>Complete genome sequence of the type strain Clostridium beijerinckii NRRL B-598.</title>
        <authorList>
            <person name="Sedlar K."/>
            <person name="Branska B."/>
            <person name="Bezdicek M."/>
            <person name="Nykrynova M."/>
            <person name="Lengerova M."/>
            <person name="Skutkova H."/>
            <person name="Patakova P."/>
        </authorList>
    </citation>
    <scope>NUCLEOTIDE SEQUENCE</scope>
    <source>
        <strain evidence="1">DSM 791</strain>
    </source>
</reference>
<dbReference type="InterPro" id="IPR038666">
    <property type="entry name" value="SSP1_head-tail_sf"/>
</dbReference>
<dbReference type="EMBL" id="CP073653">
    <property type="protein sequence ID" value="QUN35952.1"/>
    <property type="molecule type" value="Genomic_DNA"/>
</dbReference>
<gene>
    <name evidence="1" type="ORF">KEC93_03735</name>
</gene>
<name>A0AB74VHC5_CLOBE</name>
<dbReference type="RefSeq" id="WP_077868128.1">
    <property type="nucleotide sequence ID" value="NZ_BKAK01000088.1"/>
</dbReference>
<proteinExistence type="predicted"/>
<organism evidence="1 2">
    <name type="scientific">Clostridium beijerinckii</name>
    <name type="common">Clostridium MP</name>
    <dbReference type="NCBI Taxonomy" id="1520"/>
    <lineage>
        <taxon>Bacteria</taxon>
        <taxon>Bacillati</taxon>
        <taxon>Bacillota</taxon>
        <taxon>Clostridia</taxon>
        <taxon>Eubacteriales</taxon>
        <taxon>Clostridiaceae</taxon>
        <taxon>Clostridium</taxon>
    </lineage>
</organism>